<dbReference type="Proteomes" id="UP000586031">
    <property type="component" value="Unassembled WGS sequence"/>
</dbReference>
<gene>
    <name evidence="2" type="ORF">HA271_00865</name>
</gene>
<evidence type="ECO:0000313" key="2">
    <source>
        <dbReference type="EMBL" id="HII83402.1"/>
    </source>
</evidence>
<name>A0A7J4TIL4_9EURY</name>
<sequence>MKHQSCGQSTTPAGKAETMAALSQEAILRLPDAANNLKHREPEEPGKNPKATGHAGVGSERI</sequence>
<organism evidence="2 3">
    <name type="scientific">Methanobacterium subterraneum</name>
    <dbReference type="NCBI Taxonomy" id="59277"/>
    <lineage>
        <taxon>Archaea</taxon>
        <taxon>Methanobacteriati</taxon>
        <taxon>Methanobacteriota</taxon>
        <taxon>Methanomada group</taxon>
        <taxon>Methanobacteria</taxon>
        <taxon>Methanobacteriales</taxon>
        <taxon>Methanobacteriaceae</taxon>
        <taxon>Methanobacterium</taxon>
    </lineage>
</organism>
<dbReference type="AlphaFoldDB" id="A0A7J4TIL4"/>
<comment type="caution">
    <text evidence="2">The sequence shown here is derived from an EMBL/GenBank/DDBJ whole genome shotgun (WGS) entry which is preliminary data.</text>
</comment>
<reference evidence="3" key="1">
    <citation type="journal article" date="2020" name="bioRxiv">
        <title>A rank-normalized archaeal taxonomy based on genome phylogeny resolves widespread incomplete and uneven classifications.</title>
        <authorList>
            <person name="Rinke C."/>
            <person name="Chuvochina M."/>
            <person name="Mussig A.J."/>
            <person name="Chaumeil P.-A."/>
            <person name="Waite D.W."/>
            <person name="Whitman W.B."/>
            <person name="Parks D.H."/>
            <person name="Hugenholtz P."/>
        </authorList>
    </citation>
    <scope>NUCLEOTIDE SEQUENCE [LARGE SCALE GENOMIC DNA]</scope>
</reference>
<evidence type="ECO:0000256" key="1">
    <source>
        <dbReference type="SAM" id="MobiDB-lite"/>
    </source>
</evidence>
<feature type="region of interest" description="Disordered" evidence="1">
    <location>
        <begin position="34"/>
        <end position="62"/>
    </location>
</feature>
<accession>A0A7J4TIL4</accession>
<proteinExistence type="predicted"/>
<protein>
    <submittedName>
        <fullName evidence="2">Uncharacterized protein</fullName>
    </submittedName>
</protein>
<feature type="compositionally biased region" description="Basic and acidic residues" evidence="1">
    <location>
        <begin position="38"/>
        <end position="47"/>
    </location>
</feature>
<dbReference type="EMBL" id="DUHE01000025">
    <property type="protein sequence ID" value="HII83402.1"/>
    <property type="molecule type" value="Genomic_DNA"/>
</dbReference>
<evidence type="ECO:0000313" key="3">
    <source>
        <dbReference type="Proteomes" id="UP000586031"/>
    </source>
</evidence>